<keyword evidence="2" id="KW-1185">Reference proteome</keyword>
<organism evidence="1 2">
    <name type="scientific">Tritrichomonas foetus</name>
    <dbReference type="NCBI Taxonomy" id="1144522"/>
    <lineage>
        <taxon>Eukaryota</taxon>
        <taxon>Metamonada</taxon>
        <taxon>Parabasalia</taxon>
        <taxon>Tritrichomonadida</taxon>
        <taxon>Tritrichomonadidae</taxon>
        <taxon>Tritrichomonas</taxon>
    </lineage>
</organism>
<dbReference type="EMBL" id="MLAK01001114">
    <property type="protein sequence ID" value="OHS97478.1"/>
    <property type="molecule type" value="Genomic_DNA"/>
</dbReference>
<sequence length="298" mass="33967">MENPLSLSIRIIELHINNEHLEGKKLKVMIRSSENERTNYTMKIDGKYILKGYKPARFNVKSQSSSSIFVDVKRSRFIVKDELIGNVQLPLNWFPINHIVREWYPVKGVSNVQDDVMILLDIHIDNRGALPFMAPFASLRVLPTWTRPLLTENSDFPVIPSIVYITMNDYQKTLQPERGTGENPIPPYVQYSQPFPQINFPVQSNNINTQFPNQQVDVSQPDIPLPTTIPVEVQNAANDDLSNDKELIESHQVPSQTIVNVSYPNVNEHSSEFVPAGPITINNCTVHIQPKQIDNFNN</sequence>
<dbReference type="SUPFAM" id="SSF49562">
    <property type="entry name" value="C2 domain (Calcium/lipid-binding domain, CaLB)"/>
    <property type="match status" value="1"/>
</dbReference>
<evidence type="ECO:0000313" key="2">
    <source>
        <dbReference type="Proteomes" id="UP000179807"/>
    </source>
</evidence>
<gene>
    <name evidence="1" type="ORF">TRFO_36343</name>
</gene>
<dbReference type="RefSeq" id="XP_068350615.1">
    <property type="nucleotide sequence ID" value="XM_068510777.1"/>
</dbReference>
<dbReference type="InterPro" id="IPR035892">
    <property type="entry name" value="C2_domain_sf"/>
</dbReference>
<reference evidence="1" key="1">
    <citation type="submission" date="2016-10" db="EMBL/GenBank/DDBJ databases">
        <authorList>
            <person name="Benchimol M."/>
            <person name="Almeida L.G."/>
            <person name="Vasconcelos A.T."/>
            <person name="Perreira-Neves A."/>
            <person name="Rosa I.A."/>
            <person name="Tasca T."/>
            <person name="Bogo M.R."/>
            <person name="de Souza W."/>
        </authorList>
    </citation>
    <scope>NUCLEOTIDE SEQUENCE [LARGE SCALE GENOMIC DNA]</scope>
    <source>
        <strain evidence="1">K</strain>
    </source>
</reference>
<accession>A0A1J4JE49</accession>
<dbReference type="AlphaFoldDB" id="A0A1J4JE49"/>
<protein>
    <submittedName>
        <fullName evidence="1">Uncharacterized protein</fullName>
    </submittedName>
</protein>
<dbReference type="VEuPathDB" id="TrichDB:TRFO_36343"/>
<proteinExistence type="predicted"/>
<comment type="caution">
    <text evidence="1">The sequence shown here is derived from an EMBL/GenBank/DDBJ whole genome shotgun (WGS) entry which is preliminary data.</text>
</comment>
<dbReference type="Proteomes" id="UP000179807">
    <property type="component" value="Unassembled WGS sequence"/>
</dbReference>
<dbReference type="GeneID" id="94845481"/>
<name>A0A1J4JE49_9EUKA</name>
<evidence type="ECO:0000313" key="1">
    <source>
        <dbReference type="EMBL" id="OHS97478.1"/>
    </source>
</evidence>